<dbReference type="PROSITE" id="PS50893">
    <property type="entry name" value="ABC_TRANSPORTER_2"/>
    <property type="match status" value="1"/>
</dbReference>
<comment type="similarity">
    <text evidence="1">Belongs to the ABC transporter superfamily.</text>
</comment>
<dbReference type="PANTHER" id="PTHR43776:SF8">
    <property type="entry name" value="ABC TRANSPORTER, ATP-BINDING PROTEIN"/>
    <property type="match status" value="1"/>
</dbReference>
<dbReference type="InterPro" id="IPR027417">
    <property type="entry name" value="P-loop_NTPase"/>
</dbReference>
<name>A0A419SEL0_9BACL</name>
<dbReference type="NCBIfam" id="TIGR01727">
    <property type="entry name" value="oligo_HPY"/>
    <property type="match status" value="1"/>
</dbReference>
<dbReference type="GO" id="GO:0016887">
    <property type="term" value="F:ATP hydrolysis activity"/>
    <property type="evidence" value="ECO:0007669"/>
    <property type="project" value="InterPro"/>
</dbReference>
<dbReference type="RefSeq" id="WP_120190809.1">
    <property type="nucleotide sequence ID" value="NZ_MCHY01000011.1"/>
</dbReference>
<dbReference type="InterPro" id="IPR003439">
    <property type="entry name" value="ABC_transporter-like_ATP-bd"/>
</dbReference>
<organism evidence="6 7">
    <name type="scientific">Ammoniphilus oxalaticus</name>
    <dbReference type="NCBI Taxonomy" id="66863"/>
    <lineage>
        <taxon>Bacteria</taxon>
        <taxon>Bacillati</taxon>
        <taxon>Bacillota</taxon>
        <taxon>Bacilli</taxon>
        <taxon>Bacillales</taxon>
        <taxon>Paenibacillaceae</taxon>
        <taxon>Aneurinibacillus group</taxon>
        <taxon>Ammoniphilus</taxon>
    </lineage>
</organism>
<keyword evidence="2" id="KW-0813">Transport</keyword>
<dbReference type="GO" id="GO:0005524">
    <property type="term" value="F:ATP binding"/>
    <property type="evidence" value="ECO:0007669"/>
    <property type="project" value="UniProtKB-KW"/>
</dbReference>
<sequence length="323" mass="36764">MYSDELLAVEGLKVRFPIKRRGFSRERQFVKAVDDLSFRIRRGVTFGLVGESGCGKSTTGRAILRLIEPTAGQILFEGTDITKLSKEQWNKTRKEMQMVFQDPYASLNPRHTIERIIEEPLKVHQVENVVERAQRVRQLLEVVGLDHYHAKRYPHQFSGGQRQRIGIARALAARPKLVIADEPVSALDVSIQSQIINLLRDLQQSFELTYLFISHDLSVVKHICDQIGVMYAGRLVEVAGKNDLYKQPLHPYTRALLAAAPIPDPERSKERIFLREEAADVAMREQGCPFYHRCPSAFDRCIGERPALDLVAPNHTVACHLYT</sequence>
<dbReference type="InterPro" id="IPR050319">
    <property type="entry name" value="ABC_transp_ATP-bind"/>
</dbReference>
<dbReference type="PROSITE" id="PS00211">
    <property type="entry name" value="ABC_TRANSPORTER_1"/>
    <property type="match status" value="1"/>
</dbReference>
<protein>
    <submittedName>
        <fullName evidence="6">Dipeptide/oligopeptide/nickel ABC transporter ATP-binding protein</fullName>
    </submittedName>
</protein>
<dbReference type="SMART" id="SM00382">
    <property type="entry name" value="AAA"/>
    <property type="match status" value="1"/>
</dbReference>
<comment type="caution">
    <text evidence="6">The sequence shown here is derived from an EMBL/GenBank/DDBJ whole genome shotgun (WGS) entry which is preliminary data.</text>
</comment>
<dbReference type="Pfam" id="PF00005">
    <property type="entry name" value="ABC_tran"/>
    <property type="match status" value="1"/>
</dbReference>
<evidence type="ECO:0000256" key="2">
    <source>
        <dbReference type="ARBA" id="ARBA00022448"/>
    </source>
</evidence>
<dbReference type="FunFam" id="3.40.50.300:FF:000016">
    <property type="entry name" value="Oligopeptide ABC transporter ATP-binding component"/>
    <property type="match status" value="1"/>
</dbReference>
<gene>
    <name evidence="6" type="ORF">BEP19_13770</name>
</gene>
<dbReference type="EMBL" id="MCHY01000011">
    <property type="protein sequence ID" value="RKD21697.1"/>
    <property type="molecule type" value="Genomic_DNA"/>
</dbReference>
<dbReference type="Pfam" id="PF08352">
    <property type="entry name" value="oligo_HPY"/>
    <property type="match status" value="1"/>
</dbReference>
<dbReference type="PANTHER" id="PTHR43776">
    <property type="entry name" value="TRANSPORT ATP-BINDING PROTEIN"/>
    <property type="match status" value="1"/>
</dbReference>
<feature type="domain" description="ABC transporter" evidence="5">
    <location>
        <begin position="18"/>
        <end position="257"/>
    </location>
</feature>
<evidence type="ECO:0000259" key="5">
    <source>
        <dbReference type="PROSITE" id="PS50893"/>
    </source>
</evidence>
<dbReference type="OrthoDB" id="9802264at2"/>
<dbReference type="GO" id="GO:0055085">
    <property type="term" value="P:transmembrane transport"/>
    <property type="evidence" value="ECO:0007669"/>
    <property type="project" value="UniProtKB-ARBA"/>
</dbReference>
<evidence type="ECO:0000256" key="3">
    <source>
        <dbReference type="ARBA" id="ARBA00022741"/>
    </source>
</evidence>
<dbReference type="Proteomes" id="UP000284219">
    <property type="component" value="Unassembled WGS sequence"/>
</dbReference>
<keyword evidence="3" id="KW-0547">Nucleotide-binding</keyword>
<dbReference type="CDD" id="cd03257">
    <property type="entry name" value="ABC_NikE_OppD_transporters"/>
    <property type="match status" value="1"/>
</dbReference>
<evidence type="ECO:0000256" key="4">
    <source>
        <dbReference type="ARBA" id="ARBA00022840"/>
    </source>
</evidence>
<reference evidence="6 7" key="1">
    <citation type="submission" date="2016-08" db="EMBL/GenBank/DDBJ databases">
        <title>Novel Firmicute Genomes.</title>
        <authorList>
            <person name="Poppleton D.I."/>
            <person name="Gribaldo S."/>
        </authorList>
    </citation>
    <scope>NUCLEOTIDE SEQUENCE [LARGE SCALE GENOMIC DNA]</scope>
    <source>
        <strain evidence="6 7">RAOx-1</strain>
    </source>
</reference>
<dbReference type="GO" id="GO:0015833">
    <property type="term" value="P:peptide transport"/>
    <property type="evidence" value="ECO:0007669"/>
    <property type="project" value="InterPro"/>
</dbReference>
<proteinExistence type="inferred from homology"/>
<dbReference type="AlphaFoldDB" id="A0A419SEL0"/>
<dbReference type="InterPro" id="IPR003593">
    <property type="entry name" value="AAA+_ATPase"/>
</dbReference>
<evidence type="ECO:0000313" key="6">
    <source>
        <dbReference type="EMBL" id="RKD21697.1"/>
    </source>
</evidence>
<accession>A0A419SEL0</accession>
<evidence type="ECO:0000256" key="1">
    <source>
        <dbReference type="ARBA" id="ARBA00005417"/>
    </source>
</evidence>
<keyword evidence="4 6" id="KW-0067">ATP-binding</keyword>
<dbReference type="InterPro" id="IPR017871">
    <property type="entry name" value="ABC_transporter-like_CS"/>
</dbReference>
<keyword evidence="7" id="KW-1185">Reference proteome</keyword>
<dbReference type="Gene3D" id="3.40.50.300">
    <property type="entry name" value="P-loop containing nucleotide triphosphate hydrolases"/>
    <property type="match status" value="1"/>
</dbReference>
<dbReference type="InterPro" id="IPR013563">
    <property type="entry name" value="Oligopep_ABC_C"/>
</dbReference>
<evidence type="ECO:0000313" key="7">
    <source>
        <dbReference type="Proteomes" id="UP000284219"/>
    </source>
</evidence>
<dbReference type="SUPFAM" id="SSF52540">
    <property type="entry name" value="P-loop containing nucleoside triphosphate hydrolases"/>
    <property type="match status" value="1"/>
</dbReference>